<organism evidence="3">
    <name type="scientific">Sesamum latifolium</name>
    <dbReference type="NCBI Taxonomy" id="2727402"/>
    <lineage>
        <taxon>Eukaryota</taxon>
        <taxon>Viridiplantae</taxon>
        <taxon>Streptophyta</taxon>
        <taxon>Embryophyta</taxon>
        <taxon>Tracheophyta</taxon>
        <taxon>Spermatophyta</taxon>
        <taxon>Magnoliopsida</taxon>
        <taxon>eudicotyledons</taxon>
        <taxon>Gunneridae</taxon>
        <taxon>Pentapetalae</taxon>
        <taxon>asterids</taxon>
        <taxon>lamiids</taxon>
        <taxon>Lamiales</taxon>
        <taxon>Pedaliaceae</taxon>
        <taxon>Sesamum</taxon>
    </lineage>
</organism>
<evidence type="ECO:0000259" key="1">
    <source>
        <dbReference type="Pfam" id="PF13456"/>
    </source>
</evidence>
<dbReference type="InterPro" id="IPR012337">
    <property type="entry name" value="RNaseH-like_sf"/>
</dbReference>
<name>A0AAW2XBA4_9LAMI</name>
<evidence type="ECO:0000313" key="3">
    <source>
        <dbReference type="EMBL" id="KAL0449471.1"/>
    </source>
</evidence>
<dbReference type="CDD" id="cd06222">
    <property type="entry name" value="RNase_H_like"/>
    <property type="match status" value="1"/>
</dbReference>
<dbReference type="AlphaFoldDB" id="A0AAW2XBA4"/>
<evidence type="ECO:0000259" key="2">
    <source>
        <dbReference type="Pfam" id="PF13966"/>
    </source>
</evidence>
<dbReference type="InterPro" id="IPR026960">
    <property type="entry name" value="RVT-Znf"/>
</dbReference>
<dbReference type="InterPro" id="IPR044730">
    <property type="entry name" value="RNase_H-like_dom_plant"/>
</dbReference>
<reference evidence="3" key="2">
    <citation type="journal article" date="2024" name="Plant">
        <title>Genomic evolution and insights into agronomic trait innovations of Sesamum species.</title>
        <authorList>
            <person name="Miao H."/>
            <person name="Wang L."/>
            <person name="Qu L."/>
            <person name="Liu H."/>
            <person name="Sun Y."/>
            <person name="Le M."/>
            <person name="Wang Q."/>
            <person name="Wei S."/>
            <person name="Zheng Y."/>
            <person name="Lin W."/>
            <person name="Duan Y."/>
            <person name="Cao H."/>
            <person name="Xiong S."/>
            <person name="Wang X."/>
            <person name="Wei L."/>
            <person name="Li C."/>
            <person name="Ma Q."/>
            <person name="Ju M."/>
            <person name="Zhao R."/>
            <person name="Li G."/>
            <person name="Mu C."/>
            <person name="Tian Q."/>
            <person name="Mei H."/>
            <person name="Zhang T."/>
            <person name="Gao T."/>
            <person name="Zhang H."/>
        </authorList>
    </citation>
    <scope>NUCLEOTIDE SEQUENCE</scope>
    <source>
        <strain evidence="3">KEN1</strain>
    </source>
</reference>
<reference evidence="3" key="1">
    <citation type="submission" date="2020-06" db="EMBL/GenBank/DDBJ databases">
        <authorList>
            <person name="Li T."/>
            <person name="Hu X."/>
            <person name="Zhang T."/>
            <person name="Song X."/>
            <person name="Zhang H."/>
            <person name="Dai N."/>
            <person name="Sheng W."/>
            <person name="Hou X."/>
            <person name="Wei L."/>
        </authorList>
    </citation>
    <scope>NUCLEOTIDE SEQUENCE</scope>
    <source>
        <strain evidence="3">KEN1</strain>
        <tissue evidence="3">Leaf</tissue>
    </source>
</reference>
<gene>
    <name evidence="3" type="ORF">Slati_1503500</name>
</gene>
<feature type="domain" description="Reverse transcriptase zinc-binding" evidence="2">
    <location>
        <begin position="69"/>
        <end position="127"/>
    </location>
</feature>
<protein>
    <recommendedName>
        <fullName evidence="4">RNase H type-1 domain-containing protein</fullName>
    </recommendedName>
</protein>
<dbReference type="InterPro" id="IPR036397">
    <property type="entry name" value="RNaseH_sf"/>
</dbReference>
<sequence>MIDPDTKEWDKQIIENIFIPDDQNLILKLPLGREQRADSICWHYTQNGLFSVRSAYLLADALLNSQSSSTRSDLRANTGWKSIWKAKIPPKVRLFIWKIVSDALPTAWFGGTMEWISHVSSLLTTKDFEKFLVMCWFLWGRRNLLIMEHTSQTPHQTVSAANSLIAFREAYVTQPRKHVRHGARPSKWIRPDTGTIKINFDGVVHHKGCEVGIGGVARDSDGFVLAWFSRKFQRQVDGEIAEALAAREAVDLVLRHGWNSVLIEGDCLGLINKINISEPDHSYTNSLVHDIKVAASLCSDLAFIHTSRNNNTIAPKLATRAGAPLHSTYCFSPAEADLFCLLEADFHF</sequence>
<accession>A0AAW2XBA4</accession>
<dbReference type="EMBL" id="JACGWN010000005">
    <property type="protein sequence ID" value="KAL0449471.1"/>
    <property type="molecule type" value="Genomic_DNA"/>
</dbReference>
<comment type="caution">
    <text evidence="3">The sequence shown here is derived from an EMBL/GenBank/DDBJ whole genome shotgun (WGS) entry which is preliminary data.</text>
</comment>
<dbReference type="Pfam" id="PF13456">
    <property type="entry name" value="RVT_3"/>
    <property type="match status" value="1"/>
</dbReference>
<dbReference type="Pfam" id="PF13966">
    <property type="entry name" value="zf-RVT"/>
    <property type="match status" value="1"/>
</dbReference>
<dbReference type="SUPFAM" id="SSF53098">
    <property type="entry name" value="Ribonuclease H-like"/>
    <property type="match status" value="1"/>
</dbReference>
<feature type="domain" description="RNase H type-1" evidence="1">
    <location>
        <begin position="199"/>
        <end position="321"/>
    </location>
</feature>
<dbReference type="InterPro" id="IPR002156">
    <property type="entry name" value="RNaseH_domain"/>
</dbReference>
<dbReference type="Gene3D" id="3.30.420.10">
    <property type="entry name" value="Ribonuclease H-like superfamily/Ribonuclease H"/>
    <property type="match status" value="1"/>
</dbReference>
<dbReference type="InterPro" id="IPR052929">
    <property type="entry name" value="RNase_H-like_EbsB-rel"/>
</dbReference>
<dbReference type="GO" id="GO:0004523">
    <property type="term" value="F:RNA-DNA hybrid ribonuclease activity"/>
    <property type="evidence" value="ECO:0007669"/>
    <property type="project" value="InterPro"/>
</dbReference>
<evidence type="ECO:0008006" key="4">
    <source>
        <dbReference type="Google" id="ProtNLM"/>
    </source>
</evidence>
<dbReference type="GO" id="GO:0003676">
    <property type="term" value="F:nucleic acid binding"/>
    <property type="evidence" value="ECO:0007669"/>
    <property type="project" value="InterPro"/>
</dbReference>
<dbReference type="PANTHER" id="PTHR47074:SF48">
    <property type="entry name" value="POLYNUCLEOTIDYL TRANSFERASE, RIBONUCLEASE H-LIKE SUPERFAMILY PROTEIN"/>
    <property type="match status" value="1"/>
</dbReference>
<proteinExistence type="predicted"/>
<dbReference type="PANTHER" id="PTHR47074">
    <property type="entry name" value="BNAC02G40300D PROTEIN"/>
    <property type="match status" value="1"/>
</dbReference>